<reference evidence="3 4" key="1">
    <citation type="submission" date="2019-03" db="EMBL/GenBank/DDBJ databases">
        <title>Metabolic potential of uncultured bacteria and archaea associated with petroleum seepage in deep-sea sediments.</title>
        <authorList>
            <person name="Dong X."/>
            <person name="Hubert C."/>
        </authorList>
    </citation>
    <scope>NUCLEOTIDE SEQUENCE [LARGE SCALE GENOMIC DNA]</scope>
    <source>
        <strain evidence="3">E44_bin92</strain>
    </source>
</reference>
<dbReference type="AlphaFoldDB" id="A0A523QKX7"/>
<protein>
    <submittedName>
        <fullName evidence="3">Dna2/Cas4 domain-containing protein</fullName>
    </submittedName>
</protein>
<accession>A0A523QKX7</accession>
<dbReference type="Pfam" id="PF13646">
    <property type="entry name" value="HEAT_2"/>
    <property type="match status" value="1"/>
</dbReference>
<dbReference type="SUPFAM" id="SSF48371">
    <property type="entry name" value="ARM repeat"/>
    <property type="match status" value="1"/>
</dbReference>
<keyword evidence="1" id="KW-0175">Coiled coil</keyword>
<name>A0A523QKX7_UNCAE</name>
<dbReference type="InterPro" id="IPR016024">
    <property type="entry name" value="ARM-type_fold"/>
</dbReference>
<dbReference type="Pfam" id="PF12705">
    <property type="entry name" value="PDDEXK_1"/>
    <property type="match status" value="1"/>
</dbReference>
<organism evidence="3 4">
    <name type="scientific">Aerophobetes bacterium</name>
    <dbReference type="NCBI Taxonomy" id="2030807"/>
    <lineage>
        <taxon>Bacteria</taxon>
        <taxon>Candidatus Aerophobota</taxon>
    </lineage>
</organism>
<comment type="caution">
    <text evidence="3">The sequence shown here is derived from an EMBL/GenBank/DDBJ whole genome shotgun (WGS) entry which is preliminary data.</text>
</comment>
<evidence type="ECO:0000259" key="2">
    <source>
        <dbReference type="Pfam" id="PF12705"/>
    </source>
</evidence>
<evidence type="ECO:0000313" key="4">
    <source>
        <dbReference type="Proteomes" id="UP000320781"/>
    </source>
</evidence>
<dbReference type="Proteomes" id="UP000320781">
    <property type="component" value="Unassembled WGS sequence"/>
</dbReference>
<gene>
    <name evidence="3" type="ORF">E3J95_02075</name>
</gene>
<dbReference type="InterPro" id="IPR038726">
    <property type="entry name" value="PDDEXK_AddAB-type"/>
</dbReference>
<evidence type="ECO:0000313" key="3">
    <source>
        <dbReference type="EMBL" id="TES86397.1"/>
    </source>
</evidence>
<dbReference type="EMBL" id="SOKU01000098">
    <property type="protein sequence ID" value="TES86397.1"/>
    <property type="molecule type" value="Genomic_DNA"/>
</dbReference>
<dbReference type="Gene3D" id="3.90.320.10">
    <property type="match status" value="1"/>
</dbReference>
<proteinExistence type="predicted"/>
<dbReference type="Gene3D" id="1.25.10.10">
    <property type="entry name" value="Leucine-rich Repeat Variant"/>
    <property type="match status" value="1"/>
</dbReference>
<dbReference type="InterPro" id="IPR011989">
    <property type="entry name" value="ARM-like"/>
</dbReference>
<feature type="domain" description="PD-(D/E)XK endonuclease-like" evidence="2">
    <location>
        <begin position="8"/>
        <end position="238"/>
    </location>
</feature>
<evidence type="ECO:0000256" key="1">
    <source>
        <dbReference type="SAM" id="Coils"/>
    </source>
</evidence>
<sequence length="363" mass="41931">MPRLIYYLSPARISIFKRCPRKYFYSYLLFAPADFTPYFLYLGKLVHSSIAYAESTGKAFKPFLLDLLGQFHFQEEGERTKVYHLALPLMANWQKWGAERRNEELRGIEQPFEISTARGTRLRGRMDRVSYKGGREEWVISDYKTGSSKVPRGDAGDDLQMRCYALALSKLEKEVKNLRVELVYLRDRDVRAAKIDPERLEETETEMDTLHDEIISTTHYPAMRGWYCKMCRFKDRCRSGHREEGEMASYLKSLAESEDYHERSKGAAKLGGLNLTGAVPALSRAVVKDPETLVRREAAQSLGKMGDEWTISSLVRTVSQEALTNEALLALKLMAQRSLCRRTTRPIRYHRGESKAIFKQTRR</sequence>
<feature type="coiled-coil region" evidence="1">
    <location>
        <begin position="161"/>
        <end position="188"/>
    </location>
</feature>
<dbReference type="InterPro" id="IPR011604">
    <property type="entry name" value="PDDEXK-like_dom_sf"/>
</dbReference>